<dbReference type="OrthoDB" id="5046242at2759"/>
<protein>
    <submittedName>
        <fullName evidence="3">Similar to SMOX: Spermine oxidase (Homo sapiens)</fullName>
    </submittedName>
</protein>
<dbReference type="PANTHER" id="PTHR10742:SF398">
    <property type="entry name" value="AMINE OXIDASE DOMAIN-CONTAINING PROTEIN-RELATED"/>
    <property type="match status" value="1"/>
</dbReference>
<feature type="signal peptide" evidence="1">
    <location>
        <begin position="1"/>
        <end position="20"/>
    </location>
</feature>
<dbReference type="InterPro" id="IPR036188">
    <property type="entry name" value="FAD/NAD-bd_sf"/>
</dbReference>
<organism evidence="3 4">
    <name type="scientific">Cotesia congregata</name>
    <name type="common">Parasitoid wasp</name>
    <name type="synonym">Apanteles congregatus</name>
    <dbReference type="NCBI Taxonomy" id="51543"/>
    <lineage>
        <taxon>Eukaryota</taxon>
        <taxon>Metazoa</taxon>
        <taxon>Ecdysozoa</taxon>
        <taxon>Arthropoda</taxon>
        <taxon>Hexapoda</taxon>
        <taxon>Insecta</taxon>
        <taxon>Pterygota</taxon>
        <taxon>Neoptera</taxon>
        <taxon>Endopterygota</taxon>
        <taxon>Hymenoptera</taxon>
        <taxon>Apocrita</taxon>
        <taxon>Ichneumonoidea</taxon>
        <taxon>Braconidae</taxon>
        <taxon>Microgastrinae</taxon>
        <taxon>Cotesia</taxon>
    </lineage>
</organism>
<keyword evidence="4" id="KW-1185">Reference proteome</keyword>
<keyword evidence="1" id="KW-0732">Signal</keyword>
<evidence type="ECO:0000313" key="4">
    <source>
        <dbReference type="Proteomes" id="UP000786811"/>
    </source>
</evidence>
<feature type="chain" id="PRO_5035272213" evidence="1">
    <location>
        <begin position="21"/>
        <end position="900"/>
    </location>
</feature>
<dbReference type="Proteomes" id="UP000786811">
    <property type="component" value="Unassembled WGS sequence"/>
</dbReference>
<dbReference type="Gene3D" id="3.90.660.10">
    <property type="match status" value="2"/>
</dbReference>
<dbReference type="InterPro" id="IPR002937">
    <property type="entry name" value="Amino_oxidase"/>
</dbReference>
<accession>A0A8J2HQ62</accession>
<proteinExistence type="predicted"/>
<dbReference type="EMBL" id="CAJNRD030001124">
    <property type="protein sequence ID" value="CAG5108330.1"/>
    <property type="molecule type" value="Genomic_DNA"/>
</dbReference>
<feature type="domain" description="Amine oxidase" evidence="2">
    <location>
        <begin position="33"/>
        <end position="432"/>
    </location>
</feature>
<feature type="domain" description="Amine oxidase" evidence="2">
    <location>
        <begin position="459"/>
        <end position="895"/>
    </location>
</feature>
<dbReference type="SUPFAM" id="SSF54373">
    <property type="entry name" value="FAD-linked reductases, C-terminal domain"/>
    <property type="match status" value="2"/>
</dbReference>
<dbReference type="PRINTS" id="PR00419">
    <property type="entry name" value="ADXRDTASE"/>
</dbReference>
<reference evidence="3" key="1">
    <citation type="submission" date="2021-04" db="EMBL/GenBank/DDBJ databases">
        <authorList>
            <person name="Chebbi M.A.C M."/>
        </authorList>
    </citation>
    <scope>NUCLEOTIDE SEQUENCE</scope>
</reference>
<sequence>MKKRLLILLLLMNYFFNSEGRSPGVVIIGAGASGVAAASRLLENGFDNITILEAENRIGGRLHSVKIGGYLVDLGGEWVVGEEGNAVFDLADPLGLLEKCSGYNAWNTTAKLFGSSGEEIPRDVASGLVQYFNKVMEEINSKDESDDVKAENLGQYFDPRLDKYFKDHPEISPDLHEPLKYLLNLLDNVHDAGKSWYEVSVNSLLKLIAIDGDHAINWKERAYSMLFDLLMKKYPNPEEELPVMEKTKLNTKVTEIKYDETSVKVMTADGEEYEADHVIVTVSLGVLQKHMDTLFNPKLPEKKVNVLKNLTYGHNAKIIIYYEDPWWLEDQTYIRGIYWTEEDRKELENDPLRKWMLSVSVGTRIEHKLKLLKTWVTGEYVTEMELVPEELFQEQIKELIQRFFGQAYNITEPTEIIRSMWNTNENFLGTYRTAGLPEDNVISSEEIKPKIVIIGAGASGIAAASRLLQNGFNNITILEAEDRIGGRVYSVKIGEYLADIGGEWVTGEKGNVVYELAQPLGLLEKSSENNEWNITIRLFGSSGNEVSRKIATELIEYFENVTNSMDSSVDLKTGSLGEYVEIKLDEYFKNHPEISADLQQSLKNFLDLTDMINDAGKNWHEISAKGSLQYEITEGDQAINWKERTYATILDILMKKYPNPEEELPVKNITKLNTKVTEIKYEETPVKVITANKEEYLADHVIVTPSLGVLQKNIDIRLFNPQLPEKKSNAIKNLSFGGVAKIILYYENPWWLDDPTYIRAMYWTEEERKKLENDLLRKWMLSVSVGMRIEHKPKLLLLWVSGSYVKEMESTPEALFQEQVKELIKKFFGKTYNITEPTEIKRSMWNTNENFLGTYRSPGLPEDKFETPTEDYAEPILINDKPVLQFAGEGTSVHWGMVTI</sequence>
<evidence type="ECO:0000313" key="3">
    <source>
        <dbReference type="EMBL" id="CAG5108330.1"/>
    </source>
</evidence>
<evidence type="ECO:0000259" key="2">
    <source>
        <dbReference type="Pfam" id="PF01593"/>
    </source>
</evidence>
<dbReference type="SUPFAM" id="SSF51905">
    <property type="entry name" value="FAD/NAD(P)-binding domain"/>
    <property type="match status" value="2"/>
</dbReference>
<dbReference type="PANTHER" id="PTHR10742">
    <property type="entry name" value="FLAVIN MONOAMINE OXIDASE"/>
    <property type="match status" value="1"/>
</dbReference>
<dbReference type="AlphaFoldDB" id="A0A8J2HQ62"/>
<evidence type="ECO:0000256" key="1">
    <source>
        <dbReference type="SAM" id="SignalP"/>
    </source>
</evidence>
<dbReference type="Pfam" id="PF01593">
    <property type="entry name" value="Amino_oxidase"/>
    <property type="match status" value="2"/>
</dbReference>
<comment type="caution">
    <text evidence="3">The sequence shown here is derived from an EMBL/GenBank/DDBJ whole genome shotgun (WGS) entry which is preliminary data.</text>
</comment>
<gene>
    <name evidence="3" type="ORF">HICCMSTLAB_LOCUS13183</name>
</gene>
<dbReference type="GO" id="GO:0046592">
    <property type="term" value="F:polyamine oxidase activity"/>
    <property type="evidence" value="ECO:0007669"/>
    <property type="project" value="TreeGrafter"/>
</dbReference>
<dbReference type="InterPro" id="IPR050281">
    <property type="entry name" value="Flavin_monoamine_oxidase"/>
</dbReference>
<name>A0A8J2HQ62_COTCN</name>
<dbReference type="Gene3D" id="3.50.50.60">
    <property type="entry name" value="FAD/NAD(P)-binding domain"/>
    <property type="match status" value="2"/>
</dbReference>